<dbReference type="SUPFAM" id="SSF51126">
    <property type="entry name" value="Pectin lyase-like"/>
    <property type="match status" value="1"/>
</dbReference>
<dbReference type="InterPro" id="IPR006626">
    <property type="entry name" value="PbH1"/>
</dbReference>
<evidence type="ECO:0000313" key="1">
    <source>
        <dbReference type="EMBL" id="KKK60936.1"/>
    </source>
</evidence>
<feature type="non-terminal residue" evidence="1">
    <location>
        <position position="1"/>
    </location>
</feature>
<dbReference type="InterPro" id="IPR012334">
    <property type="entry name" value="Pectin_lyas_fold"/>
</dbReference>
<sequence>VNYSVDDISIKAVTKEAGFVLTFEGKVLTYTEPVIDTTNFYVKNGGNDLLDGNTPATAWQTIAKVNSETFNPGDQILFNKNDEWRLVDDPGGDWNMSWIGEENNHMTFGAYGTGDKPRLLGSDVVSSWTSIGDTIWWTYKASLDTFPQSRIFFELVTDTTVWGILEADASKASLDTVYEYYYILDTIYIRHESVTSPSTFYSSIEIPQVENIIEIQTRYDSAEYYTFDGFEIAYCKDIGIRNDWPGGINGQTRQVSGLEIRNCHIHHIAYKGSVSGVGIIPIFSDVIIEDNEINDCGRRAISFNIDGSGNADTCENIIIRNNNFHDGWHTTGLDLATASTMVYDIQYYNNTHTDSKTISLTA</sequence>
<gene>
    <name evidence="1" type="ORF">LCGC14_3019380</name>
</gene>
<feature type="non-terminal residue" evidence="1">
    <location>
        <position position="362"/>
    </location>
</feature>
<evidence type="ECO:0008006" key="2">
    <source>
        <dbReference type="Google" id="ProtNLM"/>
    </source>
</evidence>
<dbReference type="InterPro" id="IPR011050">
    <property type="entry name" value="Pectin_lyase_fold/virulence"/>
</dbReference>
<dbReference type="SMART" id="SM00710">
    <property type="entry name" value="PbH1"/>
    <property type="match status" value="3"/>
</dbReference>
<protein>
    <recommendedName>
        <fullName evidence="2">Right handed beta helix domain-containing protein</fullName>
    </recommendedName>
</protein>
<organism evidence="1">
    <name type="scientific">marine sediment metagenome</name>
    <dbReference type="NCBI Taxonomy" id="412755"/>
    <lineage>
        <taxon>unclassified sequences</taxon>
        <taxon>metagenomes</taxon>
        <taxon>ecological metagenomes</taxon>
    </lineage>
</organism>
<dbReference type="AlphaFoldDB" id="A0A0F8ZLY3"/>
<name>A0A0F8ZLY3_9ZZZZ</name>
<accession>A0A0F8ZLY3</accession>
<reference evidence="1" key="1">
    <citation type="journal article" date="2015" name="Nature">
        <title>Complex archaea that bridge the gap between prokaryotes and eukaryotes.</title>
        <authorList>
            <person name="Spang A."/>
            <person name="Saw J.H."/>
            <person name="Jorgensen S.L."/>
            <person name="Zaremba-Niedzwiedzka K."/>
            <person name="Martijn J."/>
            <person name="Lind A.E."/>
            <person name="van Eijk R."/>
            <person name="Schleper C."/>
            <person name="Guy L."/>
            <person name="Ettema T.J."/>
        </authorList>
    </citation>
    <scope>NUCLEOTIDE SEQUENCE</scope>
</reference>
<dbReference type="Gene3D" id="2.160.20.10">
    <property type="entry name" value="Single-stranded right-handed beta-helix, Pectin lyase-like"/>
    <property type="match status" value="2"/>
</dbReference>
<proteinExistence type="predicted"/>
<dbReference type="EMBL" id="LAZR01062724">
    <property type="protein sequence ID" value="KKK60936.1"/>
    <property type="molecule type" value="Genomic_DNA"/>
</dbReference>
<comment type="caution">
    <text evidence="1">The sequence shown here is derived from an EMBL/GenBank/DDBJ whole genome shotgun (WGS) entry which is preliminary data.</text>
</comment>